<dbReference type="Proteomes" id="UP000593577">
    <property type="component" value="Unassembled WGS sequence"/>
</dbReference>
<feature type="repeat" description="PPR" evidence="3">
    <location>
        <begin position="9"/>
        <end position="43"/>
    </location>
</feature>
<organism evidence="4 5">
    <name type="scientific">Gossypium aridum</name>
    <name type="common">American cotton</name>
    <name type="synonym">Erioxylum aridum</name>
    <dbReference type="NCBI Taxonomy" id="34290"/>
    <lineage>
        <taxon>Eukaryota</taxon>
        <taxon>Viridiplantae</taxon>
        <taxon>Streptophyta</taxon>
        <taxon>Embryophyta</taxon>
        <taxon>Tracheophyta</taxon>
        <taxon>Spermatophyta</taxon>
        <taxon>Magnoliopsida</taxon>
        <taxon>eudicotyledons</taxon>
        <taxon>Gunneridae</taxon>
        <taxon>Pentapetalae</taxon>
        <taxon>rosids</taxon>
        <taxon>malvids</taxon>
        <taxon>Malvales</taxon>
        <taxon>Malvaceae</taxon>
        <taxon>Malvoideae</taxon>
        <taxon>Gossypium</taxon>
    </lineage>
</organism>
<evidence type="ECO:0000313" key="4">
    <source>
        <dbReference type="EMBL" id="MBA0681334.1"/>
    </source>
</evidence>
<name>A0A7J8X2Z2_GOSAI</name>
<comment type="caution">
    <text evidence="4">The sequence shown here is derived from an EMBL/GenBank/DDBJ whole genome shotgun (WGS) entry which is preliminary data.</text>
</comment>
<dbReference type="EMBL" id="JABFAA010000005">
    <property type="protein sequence ID" value="MBA0681334.1"/>
    <property type="molecule type" value="Genomic_DNA"/>
</dbReference>
<keyword evidence="5" id="KW-1185">Reference proteome</keyword>
<proteinExistence type="inferred from homology"/>
<dbReference type="PANTHER" id="PTHR47939:SF5">
    <property type="entry name" value="PENTACOTRIPEPTIDE-REPEAT REGION OF PRORP DOMAIN-CONTAINING PROTEIN"/>
    <property type="match status" value="1"/>
</dbReference>
<dbReference type="Pfam" id="PF12854">
    <property type="entry name" value="PPR_1"/>
    <property type="match status" value="1"/>
</dbReference>
<dbReference type="InterPro" id="IPR050667">
    <property type="entry name" value="PPR-containing_protein"/>
</dbReference>
<evidence type="ECO:0000256" key="2">
    <source>
        <dbReference type="ARBA" id="ARBA00022737"/>
    </source>
</evidence>
<dbReference type="PROSITE" id="PS51375">
    <property type="entry name" value="PPR"/>
    <property type="match status" value="2"/>
</dbReference>
<dbReference type="Pfam" id="PF13041">
    <property type="entry name" value="PPR_2"/>
    <property type="match status" value="1"/>
</dbReference>
<accession>A0A7J8X2Z2</accession>
<reference evidence="4 5" key="1">
    <citation type="journal article" date="2019" name="Genome Biol. Evol.">
        <title>Insights into the evolution of the New World diploid cottons (Gossypium, subgenus Houzingenia) based on genome sequencing.</title>
        <authorList>
            <person name="Grover C.E."/>
            <person name="Arick M.A. 2nd"/>
            <person name="Thrash A."/>
            <person name="Conover J.L."/>
            <person name="Sanders W.S."/>
            <person name="Peterson D.G."/>
            <person name="Frelichowski J.E."/>
            <person name="Scheffler J.A."/>
            <person name="Scheffler B.E."/>
            <person name="Wendel J.F."/>
        </authorList>
    </citation>
    <scope>NUCLEOTIDE SEQUENCE [LARGE SCALE GENOMIC DNA]</scope>
    <source>
        <strain evidence="4">185</strain>
        <tissue evidence="4">Leaf</tissue>
    </source>
</reference>
<keyword evidence="2" id="KW-0677">Repeat</keyword>
<dbReference type="Gene3D" id="1.25.40.10">
    <property type="entry name" value="Tetratricopeptide repeat domain"/>
    <property type="match status" value="2"/>
</dbReference>
<evidence type="ECO:0008006" key="6">
    <source>
        <dbReference type="Google" id="ProtNLM"/>
    </source>
</evidence>
<protein>
    <recommendedName>
        <fullName evidence="6">Pentatricopeptide repeat-containing protein</fullName>
    </recommendedName>
</protein>
<dbReference type="InterPro" id="IPR002885">
    <property type="entry name" value="PPR_rpt"/>
</dbReference>
<comment type="similarity">
    <text evidence="1">Belongs to the PPR family. P subfamily.</text>
</comment>
<dbReference type="AlphaFoldDB" id="A0A7J8X2Z2"/>
<dbReference type="PANTHER" id="PTHR47939">
    <property type="entry name" value="MEMBRANE-ASSOCIATED SALT-INDUCIBLE PROTEIN-LIKE"/>
    <property type="match status" value="1"/>
</dbReference>
<dbReference type="InterPro" id="IPR011990">
    <property type="entry name" value="TPR-like_helical_dom_sf"/>
</dbReference>
<evidence type="ECO:0000256" key="3">
    <source>
        <dbReference type="PROSITE-ProRule" id="PRU00708"/>
    </source>
</evidence>
<evidence type="ECO:0000313" key="5">
    <source>
        <dbReference type="Proteomes" id="UP000593577"/>
    </source>
</evidence>
<dbReference type="NCBIfam" id="TIGR00756">
    <property type="entry name" value="PPR"/>
    <property type="match status" value="2"/>
</dbReference>
<evidence type="ECO:0000256" key="1">
    <source>
        <dbReference type="ARBA" id="ARBA00007626"/>
    </source>
</evidence>
<feature type="repeat" description="PPR" evidence="3">
    <location>
        <begin position="114"/>
        <end position="148"/>
    </location>
</feature>
<sequence length="237" mass="26587">MGSKGCAPDFVTYKVLINHCCNVGQLDKAHELLEEMTQTHWQRHISGYRKIVEGFNKDFIMSLVLLDEVRKSESLPVIPLYRMLSNSFTKAGRLEAALQLRQELASFSRVSTAYYSTCNALIESLSLAGKVNEAFELYSDMTRMGGVPEISTFIHLIKGLITVNKWEEALQLSDSFCQMFSLFCPVILPNFLLSSCHYGLVGIIAPSPTPQNNSARRNRSYSPNLLNRSASKLNHEG</sequence>
<gene>
    <name evidence="4" type="ORF">Goari_023148</name>
</gene>